<evidence type="ECO:0000256" key="1">
    <source>
        <dbReference type="SAM" id="MobiDB-lite"/>
    </source>
</evidence>
<gene>
    <name evidence="3" type="primary">traC</name>
    <name evidence="3" type="ORF">FEMY_23260</name>
</gene>
<keyword evidence="3" id="KW-0548">Nucleotidyltransferase</keyword>
<feature type="domain" description="Polyvalent protein metallopeptidase" evidence="2">
    <location>
        <begin position="41"/>
        <end position="164"/>
    </location>
</feature>
<feature type="region of interest" description="Disordered" evidence="1">
    <location>
        <begin position="309"/>
        <end position="336"/>
    </location>
</feature>
<dbReference type="EMBL" id="LRRD01000106">
    <property type="protein sequence ID" value="KXW57160.1"/>
    <property type="molecule type" value="Genomic_DNA"/>
</dbReference>
<dbReference type="EC" id="2.7.7.-" evidence="3"/>
<reference evidence="3 4" key="1">
    <citation type="submission" date="2016-01" db="EMBL/GenBank/DDBJ databases">
        <title>Genome sequence of the acidophilic iron oxidising Ferrovum strain Z-31.</title>
        <authorList>
            <person name="Poehlein A."/>
            <person name="Ullrich S.R."/>
            <person name="Schloemann M."/>
            <person name="Muehling M."/>
            <person name="Daniel R."/>
        </authorList>
    </citation>
    <scope>NUCLEOTIDE SEQUENCE [LARGE SCALE GENOMIC DNA]</scope>
    <source>
        <strain evidence="3 4">Z-31</strain>
    </source>
</reference>
<protein>
    <submittedName>
        <fullName evidence="3">DNA primase TraC</fullName>
        <ecNumber evidence="3">2.7.7.-</ecNumber>
    </submittedName>
</protein>
<dbReference type="InterPro" id="IPR041459">
    <property type="entry name" value="MPTase-PolyVal"/>
</dbReference>
<keyword evidence="3" id="KW-0808">Transferase</keyword>
<dbReference type="PATRIC" id="fig|1789004.3.peg.2451"/>
<dbReference type="Proteomes" id="UP000075653">
    <property type="component" value="Unassembled WGS sequence"/>
</dbReference>
<dbReference type="Pfam" id="PF18818">
    <property type="entry name" value="MPTase-PolyVal"/>
    <property type="match status" value="1"/>
</dbReference>
<feature type="compositionally biased region" description="Basic and acidic residues" evidence="1">
    <location>
        <begin position="320"/>
        <end position="336"/>
    </location>
</feature>
<sequence length="336" mass="37228">MTARSYVVFNVEQCTDLEKIPPLNKPTRDIPTNERAERIMAAMKNDGLGFTEHPHHAFYSPGRDEVSLPPRESFKSVEGYYGTALHEIGHATGAAQRLNREGITGAHRFGSEGYAREELRAEIFSAFMAVKTGIPHDMTQHQAYVQSWADVLRKDKNEIFRAASEAEKAMNYVLQKEQELQIGQARESTVTKEQEVPRVKVLGVRDTEHSRIEGMLVNFDQKLRELSVREADDQMTTVKAPDGLSLANYVGLFGVDTVSPDGATGAVHALCDQNITLMANDLCTATLEANGKMIGRGVADKSPTPFLSREPFVLNPTPRESPRFSHGEESGKLVLT</sequence>
<dbReference type="GO" id="GO:0016779">
    <property type="term" value="F:nucleotidyltransferase activity"/>
    <property type="evidence" value="ECO:0007669"/>
    <property type="project" value="UniProtKB-KW"/>
</dbReference>
<dbReference type="AlphaFoldDB" id="A0A149VVB7"/>
<comment type="caution">
    <text evidence="3">The sequence shown here is derived from an EMBL/GenBank/DDBJ whole genome shotgun (WGS) entry which is preliminary data.</text>
</comment>
<dbReference type="RefSeq" id="WP_051862694.1">
    <property type="nucleotide sequence ID" value="NZ_JPOQ01000173.1"/>
</dbReference>
<keyword evidence="4" id="KW-1185">Reference proteome</keyword>
<name>A0A149VVB7_9PROT</name>
<proteinExistence type="predicted"/>
<evidence type="ECO:0000313" key="3">
    <source>
        <dbReference type="EMBL" id="KXW57160.1"/>
    </source>
</evidence>
<organism evidence="3 4">
    <name type="scientific">Ferrovum myxofaciens</name>
    <dbReference type="NCBI Taxonomy" id="416213"/>
    <lineage>
        <taxon>Bacteria</taxon>
        <taxon>Pseudomonadati</taxon>
        <taxon>Pseudomonadota</taxon>
        <taxon>Betaproteobacteria</taxon>
        <taxon>Ferrovales</taxon>
        <taxon>Ferrovaceae</taxon>
        <taxon>Ferrovum</taxon>
    </lineage>
</organism>
<dbReference type="STRING" id="1789004.FEMY_23260"/>
<evidence type="ECO:0000259" key="2">
    <source>
        <dbReference type="Pfam" id="PF18818"/>
    </source>
</evidence>
<evidence type="ECO:0000313" key="4">
    <source>
        <dbReference type="Proteomes" id="UP000075653"/>
    </source>
</evidence>
<accession>A0A149VVB7</accession>